<accession>A0A1Y2M1Z7</accession>
<reference evidence="1 2" key="1">
    <citation type="journal article" date="2017" name="Genome Announc.">
        <title>Genome sequence of the saprophytic ascomycete Epicoccum nigrum ICMP 19927 strain isolated from New Zealand.</title>
        <authorList>
            <person name="Fokin M."/>
            <person name="Fleetwood D."/>
            <person name="Weir B.S."/>
            <person name="Villas-Boas S.G."/>
        </authorList>
    </citation>
    <scope>NUCLEOTIDE SEQUENCE [LARGE SCALE GENOMIC DNA]</scope>
    <source>
        <strain evidence="1 2">ICMP 19927</strain>
    </source>
</reference>
<keyword evidence="2" id="KW-1185">Reference proteome</keyword>
<dbReference type="AlphaFoldDB" id="A0A1Y2M1Z7"/>
<proteinExistence type="predicted"/>
<organism evidence="1 2">
    <name type="scientific">Epicoccum nigrum</name>
    <name type="common">Soil fungus</name>
    <name type="synonym">Epicoccum purpurascens</name>
    <dbReference type="NCBI Taxonomy" id="105696"/>
    <lineage>
        <taxon>Eukaryota</taxon>
        <taxon>Fungi</taxon>
        <taxon>Dikarya</taxon>
        <taxon>Ascomycota</taxon>
        <taxon>Pezizomycotina</taxon>
        <taxon>Dothideomycetes</taxon>
        <taxon>Pleosporomycetidae</taxon>
        <taxon>Pleosporales</taxon>
        <taxon>Pleosporineae</taxon>
        <taxon>Didymellaceae</taxon>
        <taxon>Epicoccum</taxon>
    </lineage>
</organism>
<gene>
    <name evidence="1" type="ORF">B5807_06276</name>
</gene>
<evidence type="ECO:0000313" key="1">
    <source>
        <dbReference type="EMBL" id="OSS49829.1"/>
    </source>
</evidence>
<dbReference type="Pfam" id="PF11720">
    <property type="entry name" value="Inhibitor_I78"/>
    <property type="match status" value="1"/>
</dbReference>
<sequence length="157" mass="17756">MTAAWARSMNLDQQASSYQVTYRRHSGYVINIYTPLRAPIPRPLTQLQQSTFLISTTILRRTIALPLRRRFTTTHNTAMPLVVPGLQSKDGKGEDWTAKLMGKSLGDAHNETTFAKQDLPKEHRVLEPGSMSTMDHRPERLNIHVGEDGTVQNVRYG</sequence>
<dbReference type="STRING" id="105696.A0A1Y2M1Z7"/>
<protein>
    <submittedName>
        <fullName evidence="1">Uncharacterized protein</fullName>
    </submittedName>
</protein>
<dbReference type="EMBL" id="KZ107843">
    <property type="protein sequence ID" value="OSS49829.1"/>
    <property type="molecule type" value="Genomic_DNA"/>
</dbReference>
<dbReference type="PANTHER" id="PTHR39600">
    <property type="entry name" value="PEPTIDASE INHIBITOR I78 FAMILY PROTEIN"/>
    <property type="match status" value="1"/>
</dbReference>
<evidence type="ECO:0000313" key="2">
    <source>
        <dbReference type="Proteomes" id="UP000193240"/>
    </source>
</evidence>
<dbReference type="InParanoid" id="A0A1Y2M1Z7"/>
<dbReference type="PANTHER" id="PTHR39600:SF1">
    <property type="entry name" value="PEPTIDASE INHIBITOR I78 FAMILY PROTEIN"/>
    <property type="match status" value="1"/>
</dbReference>
<name>A0A1Y2M1Z7_EPING</name>
<dbReference type="Gene3D" id="3.30.10.10">
    <property type="entry name" value="Trypsin Inhibitor V, subunit A"/>
    <property type="match status" value="1"/>
</dbReference>
<dbReference type="Proteomes" id="UP000193240">
    <property type="component" value="Unassembled WGS sequence"/>
</dbReference>
<dbReference type="InterPro" id="IPR021719">
    <property type="entry name" value="Prot_inh_I78"/>
</dbReference>